<organism evidence="1">
    <name type="scientific">marine sediment metagenome</name>
    <dbReference type="NCBI Taxonomy" id="412755"/>
    <lineage>
        <taxon>unclassified sequences</taxon>
        <taxon>metagenomes</taxon>
        <taxon>ecological metagenomes</taxon>
    </lineage>
</organism>
<proteinExistence type="predicted"/>
<dbReference type="AlphaFoldDB" id="A0A0F9Q242"/>
<name>A0A0F9Q242_9ZZZZ</name>
<comment type="caution">
    <text evidence="1">The sequence shown here is derived from an EMBL/GenBank/DDBJ whole genome shotgun (WGS) entry which is preliminary data.</text>
</comment>
<protein>
    <submittedName>
        <fullName evidence="1">Uncharacterized protein</fullName>
    </submittedName>
</protein>
<accession>A0A0F9Q242</accession>
<evidence type="ECO:0000313" key="1">
    <source>
        <dbReference type="EMBL" id="KKN07291.1"/>
    </source>
</evidence>
<sequence>MTPRIVDPFALTETNGIRRFSDKKLDEAITAAIARKKDKKDLVVVGHIDKNKLYFSALYKLGDDFSLVAAAYKSRSAPSDWGYGAEVIWTPF</sequence>
<reference evidence="1" key="1">
    <citation type="journal article" date="2015" name="Nature">
        <title>Complex archaea that bridge the gap between prokaryotes and eukaryotes.</title>
        <authorList>
            <person name="Spang A."/>
            <person name="Saw J.H."/>
            <person name="Jorgensen S.L."/>
            <person name="Zaremba-Niedzwiedzka K."/>
            <person name="Martijn J."/>
            <person name="Lind A.E."/>
            <person name="van Eijk R."/>
            <person name="Schleper C."/>
            <person name="Guy L."/>
            <person name="Ettema T.J."/>
        </authorList>
    </citation>
    <scope>NUCLEOTIDE SEQUENCE</scope>
</reference>
<dbReference type="EMBL" id="LAZR01004586">
    <property type="protein sequence ID" value="KKN07291.1"/>
    <property type="molecule type" value="Genomic_DNA"/>
</dbReference>
<gene>
    <name evidence="1" type="ORF">LCGC14_1068640</name>
</gene>